<dbReference type="RefSeq" id="WP_089073514.1">
    <property type="nucleotide sequence ID" value="NZ_CBCSAM010000001.1"/>
</dbReference>
<dbReference type="OrthoDB" id="9802518at2"/>
<dbReference type="SUPFAM" id="SSF47240">
    <property type="entry name" value="Ferritin-like"/>
    <property type="match status" value="1"/>
</dbReference>
<dbReference type="EMBL" id="CP022355">
    <property type="protein sequence ID" value="ASK78606.1"/>
    <property type="molecule type" value="Genomic_DNA"/>
</dbReference>
<dbReference type="Pfam" id="PF06175">
    <property type="entry name" value="MiaE"/>
    <property type="match status" value="1"/>
</dbReference>
<keyword evidence="2" id="KW-1185">Reference proteome</keyword>
<dbReference type="AlphaFoldDB" id="A0A220VEF7"/>
<dbReference type="GO" id="GO:0045301">
    <property type="term" value="F:tRNA 2-(methylsulfanyl)-N(6)-isopentenyladenosine(37) hydroxylase activity"/>
    <property type="evidence" value="ECO:0007669"/>
    <property type="project" value="InterPro"/>
</dbReference>
<protein>
    <submittedName>
        <fullName evidence="1">tRNA-(Ms[2]io[6]A)-hydroxylase</fullName>
    </submittedName>
</protein>
<sequence>MNIEDLTKPAIEFLHCETPKEWINEASRKENLSIILLDHLICELKAAQTAMWLIRKYAVDKQSGDHLLSWLKPYEDFVYRNEGSLEKLSKNLKFSKSIISKNGAHFNQDLVNKMVLLINEELHHFYQVLEIMERRNISYRNISAGRYAKGLMSHVRTYEPEALIDKLICGAYIEARSCERFAKLAPHLDDELQKFYFSLLKSEARHFQDYLTLAQNLSKVNIYTRVDYFGKIEASLIQSDDTDFKFHSGKPITKDLMFS</sequence>
<proteinExistence type="predicted"/>
<dbReference type="PANTHER" id="PTHR42637">
    <property type="entry name" value="TRNA-(MS[2]IO[6]A)-HYDROXYLASE"/>
    <property type="match status" value="1"/>
</dbReference>
<evidence type="ECO:0000313" key="2">
    <source>
        <dbReference type="Proteomes" id="UP000242175"/>
    </source>
</evidence>
<organism evidence="1 2">
    <name type="scientific">Paraphotobacterium marinum</name>
    <dbReference type="NCBI Taxonomy" id="1755811"/>
    <lineage>
        <taxon>Bacteria</taxon>
        <taxon>Pseudomonadati</taxon>
        <taxon>Pseudomonadota</taxon>
        <taxon>Gammaproteobacteria</taxon>
        <taxon>Vibrionales</taxon>
        <taxon>Vibrionaceae</taxon>
        <taxon>Paraphotobacterium</taxon>
    </lineage>
</organism>
<evidence type="ECO:0000313" key="1">
    <source>
        <dbReference type="EMBL" id="ASK78606.1"/>
    </source>
</evidence>
<dbReference type="PIRSF" id="PIRSF020736">
    <property type="entry name" value="MiaE"/>
    <property type="match status" value="1"/>
</dbReference>
<accession>A0A220VEF7</accession>
<dbReference type="PANTHER" id="PTHR42637:SF1">
    <property type="entry name" value="TRNA 2-(METHYLSULFANYL)-N(6)-ISOPENTENYLADENOSINE(37) HYDROXYLASE"/>
    <property type="match status" value="1"/>
</dbReference>
<dbReference type="GO" id="GO:0006400">
    <property type="term" value="P:tRNA modification"/>
    <property type="evidence" value="ECO:0007669"/>
    <property type="project" value="InterPro"/>
</dbReference>
<dbReference type="NCBIfam" id="NF047790">
    <property type="entry name" value="tRNAmsioHdxaseMiaE"/>
    <property type="match status" value="1"/>
</dbReference>
<dbReference type="Gene3D" id="1.20.1260.10">
    <property type="match status" value="1"/>
</dbReference>
<dbReference type="CDD" id="cd07910">
    <property type="entry name" value="MiaE"/>
    <property type="match status" value="1"/>
</dbReference>
<name>A0A220VEF7_9GAMM</name>
<gene>
    <name evidence="1" type="ORF">CF386_06100</name>
</gene>
<dbReference type="Proteomes" id="UP000242175">
    <property type="component" value="Chromosome large"/>
</dbReference>
<reference evidence="1 2" key="1">
    <citation type="journal article" date="2016" name="Int. J. Syst. Evol. Microbiol.">
        <title>Paraphotobacterium marinum gen. nov., sp. nov., a member of the family Vibrionaceae, isolated from surface seawater.</title>
        <authorList>
            <person name="Huang Z."/>
            <person name="Dong C."/>
            <person name="Shao Z."/>
        </authorList>
    </citation>
    <scope>NUCLEOTIDE SEQUENCE [LARGE SCALE GENOMIC DNA]</scope>
    <source>
        <strain evidence="1 2">NSCS20N07D</strain>
    </source>
</reference>
<dbReference type="InterPro" id="IPR009078">
    <property type="entry name" value="Ferritin-like_SF"/>
</dbReference>
<dbReference type="InterPro" id="IPR010386">
    <property type="entry name" value="tRNA-Hydrxlase_MiaE"/>
</dbReference>
<dbReference type="KEGG" id="pmai:CF386_06100"/>
<dbReference type="InterPro" id="IPR012347">
    <property type="entry name" value="Ferritin-like"/>
</dbReference>